<organism evidence="2 3">
    <name type="scientific">Mesomycoplasma ovipneumoniae</name>
    <dbReference type="NCBI Taxonomy" id="29562"/>
    <lineage>
        <taxon>Bacteria</taxon>
        <taxon>Bacillati</taxon>
        <taxon>Mycoplasmatota</taxon>
        <taxon>Mycoplasmoidales</taxon>
        <taxon>Metamycoplasmataceae</taxon>
        <taxon>Mesomycoplasma</taxon>
    </lineage>
</organism>
<accession>A0AAJ2PAI3</accession>
<keyword evidence="1" id="KW-1133">Transmembrane helix</keyword>
<protein>
    <submittedName>
        <fullName evidence="2">Uncharacterized protein</fullName>
    </submittedName>
</protein>
<feature type="transmembrane region" description="Helical" evidence="1">
    <location>
        <begin position="12"/>
        <end position="32"/>
    </location>
</feature>
<dbReference type="AlphaFoldDB" id="A0AAJ2PAI3"/>
<gene>
    <name evidence="2" type="ORF">R7W55_01015</name>
</gene>
<sequence length="223" mass="26849">MKAITLLFKYLFLNWVVKLFFFLIVFLETFFLTLAAGYNDFLINYPKLSSKIIIWGVISALLILFLYYLIKYVWFIKKYKKEALNLTNSQFEEKYEKLSLEPRWWIIIRDMWNYPDEIEFKKEKKIFLFHVHYRIFILQIIYIFISFISLAILTIIIAVLPIKTAYFSIHFAIFGLGFIIIVISHFFLHKISVLVIKNTIEAVYNKYKNSIARFFMPKVNIKP</sequence>
<evidence type="ECO:0000313" key="3">
    <source>
        <dbReference type="Proteomes" id="UP001287983"/>
    </source>
</evidence>
<comment type="caution">
    <text evidence="2">The sequence shown here is derived from an EMBL/GenBank/DDBJ whole genome shotgun (WGS) entry which is preliminary data.</text>
</comment>
<feature type="transmembrane region" description="Helical" evidence="1">
    <location>
        <begin position="52"/>
        <end position="70"/>
    </location>
</feature>
<name>A0AAJ2PAI3_9BACT</name>
<keyword evidence="1" id="KW-0812">Transmembrane</keyword>
<dbReference type="Proteomes" id="UP001287983">
    <property type="component" value="Unassembled WGS sequence"/>
</dbReference>
<evidence type="ECO:0000256" key="1">
    <source>
        <dbReference type="SAM" id="Phobius"/>
    </source>
</evidence>
<feature type="transmembrane region" description="Helical" evidence="1">
    <location>
        <begin position="166"/>
        <end position="188"/>
    </location>
</feature>
<reference evidence="2" key="1">
    <citation type="submission" date="2023-10" db="EMBL/GenBank/DDBJ databases">
        <title>Genome sequences of Myoplasma ovipneumoniae isolated from sheep.</title>
        <authorList>
            <person name="Spergser J."/>
        </authorList>
    </citation>
    <scope>NUCLEOTIDE SEQUENCE</scope>
    <source>
        <strain evidence="2">5474_3</strain>
    </source>
</reference>
<dbReference type="EMBL" id="JAWPFQ010000004">
    <property type="protein sequence ID" value="MDW2916203.1"/>
    <property type="molecule type" value="Genomic_DNA"/>
</dbReference>
<proteinExistence type="predicted"/>
<feature type="transmembrane region" description="Helical" evidence="1">
    <location>
        <begin position="135"/>
        <end position="160"/>
    </location>
</feature>
<keyword evidence="1" id="KW-0472">Membrane</keyword>
<evidence type="ECO:0000313" key="2">
    <source>
        <dbReference type="EMBL" id="MDW2916203.1"/>
    </source>
</evidence>
<dbReference type="RefSeq" id="WP_318046433.1">
    <property type="nucleotide sequence ID" value="NZ_JAWPFJ010000054.1"/>
</dbReference>